<reference key="2">
    <citation type="submission" date="2011-03" db="EMBL/GenBank/DDBJ databases">
        <title>Complete Genome Sequence of a beneficial plant roots-associated bacterium Pseudomonas brassicacearum.</title>
        <authorList>
            <person name="Ortet P."/>
            <person name="Barakat M."/>
            <person name="Lalaouna D."/>
            <person name="Fochesato S."/>
            <person name="Barbe V."/>
            <person name="Santaella C."/>
            <person name="Heulin T."/>
            <person name="Achouak W."/>
        </authorList>
    </citation>
    <scope>NUCLEOTIDE SEQUENCE</scope>
    <source>
        <strain>NFM421</strain>
    </source>
</reference>
<name>F2K9S0_PSEBN</name>
<dbReference type="AlphaFoldDB" id="F2K9S0"/>
<proteinExistence type="predicted"/>
<sequence>MLDLYCRRHDLYCIRLLSRSRLKLPVGASLLAMAVCQSISIRLIQRYREQARSHMGKTVRVFPRCPPKAKWRRHPIAPVSSPWPRAVPGSQNSRAAGVVLHHRTDRLAASGYPVADTRIQECSG</sequence>
<evidence type="ECO:0000313" key="1">
    <source>
        <dbReference type="EMBL" id="AEA68132.1"/>
    </source>
</evidence>
<organism evidence="1 2">
    <name type="scientific">Pseudomonas brassicacearum (strain NFM421)</name>
    <dbReference type="NCBI Taxonomy" id="994484"/>
    <lineage>
        <taxon>Bacteria</taxon>
        <taxon>Pseudomonadati</taxon>
        <taxon>Pseudomonadota</taxon>
        <taxon>Gammaproteobacteria</taxon>
        <taxon>Pseudomonadales</taxon>
        <taxon>Pseudomonadaceae</taxon>
        <taxon>Pseudomonas</taxon>
    </lineage>
</organism>
<dbReference type="Proteomes" id="UP000006692">
    <property type="component" value="Chromosome"/>
</dbReference>
<accession>F2K9S0</accession>
<protein>
    <submittedName>
        <fullName evidence="1">Uncharacterized protein</fullName>
    </submittedName>
</protein>
<dbReference type="KEGG" id="pba:PSEBR_m606"/>
<dbReference type="HOGENOM" id="CLU_2001916_0_0_6"/>
<gene>
    <name evidence="1" type="ORF">PSEBR_m606</name>
</gene>
<dbReference type="EMBL" id="CP002585">
    <property type="protein sequence ID" value="AEA68132.1"/>
    <property type="molecule type" value="Genomic_DNA"/>
</dbReference>
<reference evidence="1 2" key="1">
    <citation type="journal article" date="2011" name="J. Bacteriol.">
        <title>Complete genome sequence of a beneficial plant root-associated bacterium, Pseudomonas brassicacearum.</title>
        <authorList>
            <person name="Ortet P."/>
            <person name="Barakat M."/>
            <person name="Lalaouna D."/>
            <person name="Fochesato S."/>
            <person name="Barbe V."/>
            <person name="Vacherie B."/>
            <person name="Santaella C."/>
            <person name="Heulin T."/>
            <person name="Achouak W."/>
        </authorList>
    </citation>
    <scope>NUCLEOTIDE SEQUENCE [LARGE SCALE GENOMIC DNA]</scope>
    <source>
        <strain evidence="1 2">NFM421</strain>
    </source>
</reference>
<evidence type="ECO:0000313" key="2">
    <source>
        <dbReference type="Proteomes" id="UP000006692"/>
    </source>
</evidence>